<dbReference type="RefSeq" id="XP_075092269.1">
    <property type="nucleotide sequence ID" value="XM_075236168.1"/>
</dbReference>
<protein>
    <submittedName>
        <fullName evidence="2">Mitochondrial protein AtMg00820</fullName>
    </submittedName>
</protein>
<reference evidence="1" key="1">
    <citation type="journal article" date="2014" name="Nat. Commun.">
        <title>The tobacco genome sequence and its comparison with those of tomato and potato.</title>
        <authorList>
            <person name="Sierro N."/>
            <person name="Battey J.N."/>
            <person name="Ouadi S."/>
            <person name="Bakaher N."/>
            <person name="Bovet L."/>
            <person name="Willig A."/>
            <person name="Goepfert S."/>
            <person name="Peitsch M.C."/>
            <person name="Ivanov N.V."/>
        </authorList>
    </citation>
    <scope>NUCLEOTIDE SEQUENCE [LARGE SCALE GENOMIC DNA]</scope>
</reference>
<keyword evidence="1" id="KW-1185">Reference proteome</keyword>
<proteinExistence type="predicted"/>
<sequence>MKQEIKALEDNRTWEIVDLPKGKNTIGSKWVYKIKYKANGDLERFKARLVAKGYNQKEGLDYHETFSPVSTMVTVRSVISVAASKGWNMYQMDVYNAFLQGDLYEEVYMEIHHGFRR</sequence>
<evidence type="ECO:0000313" key="2">
    <source>
        <dbReference type="RefSeq" id="XP_075092269.1"/>
    </source>
</evidence>
<name>A0AC58T4W1_TOBAC</name>
<organism evidence="1 2">
    <name type="scientific">Nicotiana tabacum</name>
    <name type="common">Common tobacco</name>
    <dbReference type="NCBI Taxonomy" id="4097"/>
    <lineage>
        <taxon>Eukaryota</taxon>
        <taxon>Viridiplantae</taxon>
        <taxon>Streptophyta</taxon>
        <taxon>Embryophyta</taxon>
        <taxon>Tracheophyta</taxon>
        <taxon>Spermatophyta</taxon>
        <taxon>Magnoliopsida</taxon>
        <taxon>eudicotyledons</taxon>
        <taxon>Gunneridae</taxon>
        <taxon>Pentapetalae</taxon>
        <taxon>asterids</taxon>
        <taxon>lamiids</taxon>
        <taxon>Solanales</taxon>
        <taxon>Solanaceae</taxon>
        <taxon>Nicotianoideae</taxon>
        <taxon>Nicotianeae</taxon>
        <taxon>Nicotiana</taxon>
    </lineage>
</organism>
<accession>A0AC58T4W1</accession>
<evidence type="ECO:0000313" key="1">
    <source>
        <dbReference type="Proteomes" id="UP000790787"/>
    </source>
</evidence>
<dbReference type="Proteomes" id="UP000790787">
    <property type="component" value="Chromosome 18"/>
</dbReference>
<reference evidence="2" key="2">
    <citation type="submission" date="2025-08" db="UniProtKB">
        <authorList>
            <consortium name="RefSeq"/>
        </authorList>
    </citation>
    <scope>IDENTIFICATION</scope>
    <source>
        <tissue evidence="2">Leaf</tissue>
    </source>
</reference>
<gene>
    <name evidence="2" type="primary">LOC142172528</name>
</gene>